<gene>
    <name evidence="2" type="ORF">Zmor_001673</name>
</gene>
<dbReference type="Proteomes" id="UP001168821">
    <property type="component" value="Unassembled WGS sequence"/>
</dbReference>
<comment type="caution">
    <text evidence="2">The sequence shown here is derived from an EMBL/GenBank/DDBJ whole genome shotgun (WGS) entry which is preliminary data.</text>
</comment>
<accession>A0AA38J2D7</accession>
<dbReference type="InterPro" id="IPR000408">
    <property type="entry name" value="Reg_chr_condens"/>
</dbReference>
<name>A0AA38J2D7_9CUCU</name>
<dbReference type="AlphaFoldDB" id="A0AA38J2D7"/>
<reference evidence="2" key="1">
    <citation type="journal article" date="2023" name="G3 (Bethesda)">
        <title>Whole genome assemblies of Zophobas morio and Tenebrio molitor.</title>
        <authorList>
            <person name="Kaur S."/>
            <person name="Stinson S.A."/>
            <person name="diCenzo G.C."/>
        </authorList>
    </citation>
    <scope>NUCLEOTIDE SEQUENCE</scope>
    <source>
        <strain evidence="2">QUZm001</strain>
    </source>
</reference>
<dbReference type="SUPFAM" id="SSF50985">
    <property type="entry name" value="RCC1/BLIP-II"/>
    <property type="match status" value="1"/>
</dbReference>
<dbReference type="Pfam" id="PF00415">
    <property type="entry name" value="RCC1"/>
    <property type="match status" value="1"/>
</dbReference>
<protein>
    <submittedName>
        <fullName evidence="2">Uncharacterized protein</fullName>
    </submittedName>
</protein>
<dbReference type="PANTHER" id="PTHR45982:SF1">
    <property type="entry name" value="REGULATOR OF CHROMOSOME CONDENSATION"/>
    <property type="match status" value="1"/>
</dbReference>
<evidence type="ECO:0000313" key="3">
    <source>
        <dbReference type="Proteomes" id="UP001168821"/>
    </source>
</evidence>
<dbReference type="PANTHER" id="PTHR45982">
    <property type="entry name" value="REGULATOR OF CHROMOSOME CONDENSATION"/>
    <property type="match status" value="1"/>
</dbReference>
<dbReference type="PROSITE" id="PS50012">
    <property type="entry name" value="RCC1_3"/>
    <property type="match status" value="2"/>
</dbReference>
<evidence type="ECO:0000313" key="2">
    <source>
        <dbReference type="EMBL" id="KAJ3666220.1"/>
    </source>
</evidence>
<dbReference type="InterPro" id="IPR009091">
    <property type="entry name" value="RCC1/BLIP-II"/>
</dbReference>
<evidence type="ECO:0000256" key="1">
    <source>
        <dbReference type="PROSITE-ProRule" id="PRU00235"/>
    </source>
</evidence>
<keyword evidence="3" id="KW-1185">Reference proteome</keyword>
<feature type="repeat" description="RCC1" evidence="1">
    <location>
        <begin position="136"/>
        <end position="185"/>
    </location>
</feature>
<dbReference type="InterPro" id="IPR051553">
    <property type="entry name" value="Ran_GTPase-activating"/>
</dbReference>
<dbReference type="Gene3D" id="2.130.10.30">
    <property type="entry name" value="Regulator of chromosome condensation 1/beta-lactamase-inhibitor protein II"/>
    <property type="match status" value="1"/>
</dbReference>
<dbReference type="EMBL" id="JALNTZ010000001">
    <property type="protein sequence ID" value="KAJ3666220.1"/>
    <property type="molecule type" value="Genomic_DNA"/>
</dbReference>
<sequence>MYYNIAAVHADASLTQVGERRMANAAEREGRLCLFVARSAFSLALQALHGTPQARCMPLAIKLLNLTKIKNIFCGDNESVLLTHTGQVLVSGCNDHLKLGVPEQGKITLFTPIPLKEKIKFVSVGPNHTMMLTENGTIIALGRNSEGQLGKRNYIHYTQPQTIKLKNKITMVACGLNFTIALDNTNVLWFWGSSYKTCKNISMTNTQKSKRSNSVLPLTKNAQDETIIIKDFGFDDNIEEFEAESVKTPRSILAFYSSASNVKSGNVIYATDIKIKSNSLYVLAHTTTPPPIKQFTDRDLHNQDSMTRIEGTTRAPSTLPNLPNMI</sequence>
<organism evidence="2 3">
    <name type="scientific">Zophobas morio</name>
    <dbReference type="NCBI Taxonomy" id="2755281"/>
    <lineage>
        <taxon>Eukaryota</taxon>
        <taxon>Metazoa</taxon>
        <taxon>Ecdysozoa</taxon>
        <taxon>Arthropoda</taxon>
        <taxon>Hexapoda</taxon>
        <taxon>Insecta</taxon>
        <taxon>Pterygota</taxon>
        <taxon>Neoptera</taxon>
        <taxon>Endopterygota</taxon>
        <taxon>Coleoptera</taxon>
        <taxon>Polyphaga</taxon>
        <taxon>Cucujiformia</taxon>
        <taxon>Tenebrionidae</taxon>
        <taxon>Zophobas</taxon>
    </lineage>
</organism>
<proteinExistence type="predicted"/>
<feature type="repeat" description="RCC1" evidence="1">
    <location>
        <begin position="86"/>
        <end position="135"/>
    </location>
</feature>